<reference evidence="1 2" key="1">
    <citation type="submission" date="2019-03" db="EMBL/GenBank/DDBJ databases">
        <title>First draft genome of Liparis tanakae, snailfish: a comprehensive survey of snailfish specific genes.</title>
        <authorList>
            <person name="Kim W."/>
            <person name="Song I."/>
            <person name="Jeong J.-H."/>
            <person name="Kim D."/>
            <person name="Kim S."/>
            <person name="Ryu S."/>
            <person name="Song J.Y."/>
            <person name="Lee S.K."/>
        </authorList>
    </citation>
    <scope>NUCLEOTIDE SEQUENCE [LARGE SCALE GENOMIC DNA]</scope>
    <source>
        <tissue evidence="1">Muscle</tissue>
    </source>
</reference>
<protein>
    <submittedName>
        <fullName evidence="1">Uncharacterized protein</fullName>
    </submittedName>
</protein>
<gene>
    <name evidence="1" type="ORF">EYF80_035795</name>
</gene>
<dbReference type="Proteomes" id="UP000314294">
    <property type="component" value="Unassembled WGS sequence"/>
</dbReference>
<sequence length="62" mass="7166">MWFQAQLAQQFFTKFNHLIDSMDCVIAPRSYPAPGHDTEGEFHFRVEKSGVFHGSTVQFKSM</sequence>
<comment type="caution">
    <text evidence="1">The sequence shown here is derived from an EMBL/GenBank/DDBJ whole genome shotgun (WGS) entry which is preliminary data.</text>
</comment>
<accession>A0A4Z2GL85</accession>
<proteinExistence type="predicted"/>
<dbReference type="AlphaFoldDB" id="A0A4Z2GL85"/>
<name>A0A4Z2GL85_9TELE</name>
<dbReference type="EMBL" id="SRLO01000500">
    <property type="protein sequence ID" value="TNN53971.1"/>
    <property type="molecule type" value="Genomic_DNA"/>
</dbReference>
<organism evidence="1 2">
    <name type="scientific">Liparis tanakae</name>
    <name type="common">Tanaka's snailfish</name>
    <dbReference type="NCBI Taxonomy" id="230148"/>
    <lineage>
        <taxon>Eukaryota</taxon>
        <taxon>Metazoa</taxon>
        <taxon>Chordata</taxon>
        <taxon>Craniata</taxon>
        <taxon>Vertebrata</taxon>
        <taxon>Euteleostomi</taxon>
        <taxon>Actinopterygii</taxon>
        <taxon>Neopterygii</taxon>
        <taxon>Teleostei</taxon>
        <taxon>Neoteleostei</taxon>
        <taxon>Acanthomorphata</taxon>
        <taxon>Eupercaria</taxon>
        <taxon>Perciformes</taxon>
        <taxon>Cottioidei</taxon>
        <taxon>Cottales</taxon>
        <taxon>Liparidae</taxon>
        <taxon>Liparis</taxon>
    </lineage>
</organism>
<evidence type="ECO:0000313" key="2">
    <source>
        <dbReference type="Proteomes" id="UP000314294"/>
    </source>
</evidence>
<keyword evidence="2" id="KW-1185">Reference proteome</keyword>
<evidence type="ECO:0000313" key="1">
    <source>
        <dbReference type="EMBL" id="TNN53971.1"/>
    </source>
</evidence>